<proteinExistence type="predicted"/>
<dbReference type="InterPro" id="IPR051218">
    <property type="entry name" value="Sec_MonoDiacylglyc_Lipase"/>
</dbReference>
<dbReference type="SUPFAM" id="SSF52540">
    <property type="entry name" value="P-loop containing nucleoside triphosphate hydrolases"/>
    <property type="match status" value="1"/>
</dbReference>
<dbReference type="Pfam" id="PF01764">
    <property type="entry name" value="Lipase_3"/>
    <property type="match status" value="1"/>
</dbReference>
<feature type="domain" description="Fungal lipase-type" evidence="2">
    <location>
        <begin position="171"/>
        <end position="324"/>
    </location>
</feature>
<dbReference type="Gene3D" id="3.40.50.300">
    <property type="entry name" value="P-loop containing nucleotide triphosphate hydrolases"/>
    <property type="match status" value="1"/>
</dbReference>
<dbReference type="InterPro" id="IPR029058">
    <property type="entry name" value="AB_hydrolase_fold"/>
</dbReference>
<accession>A0AAD5XGT3</accession>
<dbReference type="InterPro" id="IPR027417">
    <property type="entry name" value="P-loop_NTPase"/>
</dbReference>
<dbReference type="Gene3D" id="3.40.50.1820">
    <property type="entry name" value="alpha/beta hydrolase"/>
    <property type="match status" value="1"/>
</dbReference>
<organism evidence="3 4">
    <name type="scientific">Physocladia obscura</name>
    <dbReference type="NCBI Taxonomy" id="109957"/>
    <lineage>
        <taxon>Eukaryota</taxon>
        <taxon>Fungi</taxon>
        <taxon>Fungi incertae sedis</taxon>
        <taxon>Chytridiomycota</taxon>
        <taxon>Chytridiomycota incertae sedis</taxon>
        <taxon>Chytridiomycetes</taxon>
        <taxon>Chytridiales</taxon>
        <taxon>Chytriomycetaceae</taxon>
        <taxon>Physocladia</taxon>
    </lineage>
</organism>
<sequence>MEDIWAAATSSSYDQVSRPQPSLYNSFLDGRSFRLLTLDECRAHPKATMIPTGVGTDLVQSILFGLVLTDPWNHPDRSFSDERGGCYKFTSTAKDNDHRTSRKHADEMIQALVISASFYDKAGPMNYLREKKASHEFTQVLIRSPENDEEGYVIGLTPHSGPGFNDGKAFVAFSGTKDWSHVRQALSFLPATINGLPTLSSLGCHSGYLEIAEKIPDIIGSLQALGYNDIILCGHSRGGAIAHLVLLLYLYRNGIVDDSEESPSTASQALDMSGSWGKVPEVRSFAYGSPFVVNDAVSALLTERGLHHRFLTVVNDGDIVPGAMSSIGGLSTQALSAATGRATGIDVDNIVRQIGPLIGAAGAAIGYPSAAIGAVAGGYLWNMFFKEVIQKPILTYKPIGRYIFLRKKYSATGSASKIPQYLKSPDATSSLDAVILHFQTIAREFATKANSTVADLHTDHRTASYLHALVSTYNITSPLHKSLWHVANGSPNSFKMGADGFENDAISPYSSASGGSPMNKNSNSQLNGSASPSQTQINYQSGGSQDELNPELVFSVLCPEIRDVSAQQVLGVTPGSPRRVKLDIVGNNLDFIDLKEGISLIGFFVDPIKLHNVVATTKEKMVVEVLVENAVEKTRGGIAQIAFTPVFFGARQITRKITNMITIDSNTQNADGSALNGSQPNQLADGTVFDVCINAFKRAVINRSHELRAEIMGFTPQPDVQIRLKKVKAAFARLEELCPPKSTFRNPRNPSTSPTRYSPQNPEIPVITPLIQRSTSERVSRGLTLRTGRASTPLSMMNQPPRRRLSDLIEYLAQIDAFPDGKRAVLEDGVEDAPLPLESSSEDQAREKLQAMQVMQAMDEATSICSRFLEALCSKIDIKLEPSLSFVVGAGVVTGLVTALSIGLLIPEAPVIAAGIGMGFLTSTAVGPLGLGDKVIHAYQKEQDNQYRFLLMELVKWVGVSASEKLEFLNAHTHERAIEERIRYLGFTKETDVRSDPQRWTNWLEQEVPYLNGALFSHEYFGEGKVFDRATKSCMSLIATRVEMVRQIHRIRKLIVEETVVAFVGTQDAGKTTAARKLFGHVNKEFPKFWRGKEIRRGIYEHTNGVRVFPQGQIAVADFPGSNSTALGLDQAMRRFGGVASVALLFCHFNGDASGDVLRNLEEIKEWSSKIPILLCIHQAGNKVNGNKDDFMFNNELTCKEDVDRFVNRWTRTVQARFPDVLVDSSSSPDLDASTVSGTTDPDAESFLTARSDSLQPVDRRLSTSTAFEIRKSSQSAGLTVAMTEFAKELDLCRSIGIWGVREVRQWIRSRIEESNVYIRTDDLLEVLPDSDD</sequence>
<dbReference type="GO" id="GO:0006629">
    <property type="term" value="P:lipid metabolic process"/>
    <property type="evidence" value="ECO:0007669"/>
    <property type="project" value="InterPro"/>
</dbReference>
<evidence type="ECO:0000256" key="1">
    <source>
        <dbReference type="SAM" id="MobiDB-lite"/>
    </source>
</evidence>
<dbReference type="PANTHER" id="PTHR45856">
    <property type="entry name" value="ALPHA/BETA-HYDROLASES SUPERFAMILY PROTEIN"/>
    <property type="match status" value="1"/>
</dbReference>
<protein>
    <recommendedName>
        <fullName evidence="2">Fungal lipase-type domain-containing protein</fullName>
    </recommendedName>
</protein>
<keyword evidence="4" id="KW-1185">Reference proteome</keyword>
<dbReference type="PANTHER" id="PTHR45856:SF24">
    <property type="entry name" value="FUNGAL LIPASE-LIKE DOMAIN-CONTAINING PROTEIN"/>
    <property type="match status" value="1"/>
</dbReference>
<feature type="compositionally biased region" description="Polar residues" evidence="1">
    <location>
        <begin position="743"/>
        <end position="761"/>
    </location>
</feature>
<reference evidence="3" key="1">
    <citation type="submission" date="2020-05" db="EMBL/GenBank/DDBJ databases">
        <title>Phylogenomic resolution of chytrid fungi.</title>
        <authorList>
            <person name="Stajich J.E."/>
            <person name="Amses K."/>
            <person name="Simmons R."/>
            <person name="Seto K."/>
            <person name="Myers J."/>
            <person name="Bonds A."/>
            <person name="Quandt C.A."/>
            <person name="Barry K."/>
            <person name="Liu P."/>
            <person name="Grigoriev I."/>
            <person name="Longcore J.E."/>
            <person name="James T.Y."/>
        </authorList>
    </citation>
    <scope>NUCLEOTIDE SEQUENCE</scope>
    <source>
        <strain evidence="3">JEL0513</strain>
    </source>
</reference>
<evidence type="ECO:0000259" key="2">
    <source>
        <dbReference type="Pfam" id="PF01764"/>
    </source>
</evidence>
<feature type="region of interest" description="Disordered" evidence="1">
    <location>
        <begin position="508"/>
        <end position="546"/>
    </location>
</feature>
<dbReference type="EMBL" id="JADGJH010000208">
    <property type="protein sequence ID" value="KAJ3133701.1"/>
    <property type="molecule type" value="Genomic_DNA"/>
</dbReference>
<feature type="region of interest" description="Disordered" evidence="1">
    <location>
        <begin position="741"/>
        <end position="763"/>
    </location>
</feature>
<feature type="region of interest" description="Disordered" evidence="1">
    <location>
        <begin position="1225"/>
        <end position="1245"/>
    </location>
</feature>
<evidence type="ECO:0000313" key="4">
    <source>
        <dbReference type="Proteomes" id="UP001211907"/>
    </source>
</evidence>
<dbReference type="Proteomes" id="UP001211907">
    <property type="component" value="Unassembled WGS sequence"/>
</dbReference>
<dbReference type="SUPFAM" id="SSF53474">
    <property type="entry name" value="alpha/beta-Hydrolases"/>
    <property type="match status" value="1"/>
</dbReference>
<dbReference type="InterPro" id="IPR002921">
    <property type="entry name" value="Fungal_lipase-type"/>
</dbReference>
<name>A0AAD5XGT3_9FUNG</name>
<comment type="caution">
    <text evidence="3">The sequence shown here is derived from an EMBL/GenBank/DDBJ whole genome shotgun (WGS) entry which is preliminary data.</text>
</comment>
<evidence type="ECO:0000313" key="3">
    <source>
        <dbReference type="EMBL" id="KAJ3133701.1"/>
    </source>
</evidence>
<gene>
    <name evidence="3" type="ORF">HK100_004125</name>
</gene>